<proteinExistence type="predicted"/>
<comment type="caution">
    <text evidence="2">The sequence shown here is derived from an EMBL/GenBank/DDBJ whole genome shotgun (WGS) entry which is preliminary data.</text>
</comment>
<dbReference type="Pfam" id="PF07511">
    <property type="entry name" value="DUF1525"/>
    <property type="match status" value="1"/>
</dbReference>
<organism evidence="2 3">
    <name type="scientific">Vibrio alginolyticus</name>
    <dbReference type="NCBI Taxonomy" id="663"/>
    <lineage>
        <taxon>Bacteria</taxon>
        <taxon>Pseudomonadati</taxon>
        <taxon>Pseudomonadota</taxon>
        <taxon>Gammaproteobacteria</taxon>
        <taxon>Vibrionales</taxon>
        <taxon>Vibrionaceae</taxon>
        <taxon>Vibrio</taxon>
    </lineage>
</organism>
<feature type="signal peptide" evidence="1">
    <location>
        <begin position="1"/>
        <end position="18"/>
    </location>
</feature>
<feature type="chain" id="PRO_5031056204" evidence="1">
    <location>
        <begin position="19"/>
        <end position="144"/>
    </location>
</feature>
<accession>A0A7Y4F0T4</accession>
<dbReference type="RefSeq" id="WP_029793254.1">
    <property type="nucleotide sequence ID" value="NZ_JAFLNX010000017.1"/>
</dbReference>
<dbReference type="Proteomes" id="UP000532247">
    <property type="component" value="Unassembled WGS sequence"/>
</dbReference>
<reference evidence="2 3" key="1">
    <citation type="submission" date="2019-09" db="EMBL/GenBank/DDBJ databases">
        <title>Draft genome sequencing and comparative genomics of hatchery-associated Vibrios.</title>
        <authorList>
            <person name="Kehlet-Delgado H."/>
            <person name="Mueller R.S."/>
        </authorList>
    </citation>
    <scope>NUCLEOTIDE SEQUENCE [LARGE SCALE GENOMIC DNA]</scope>
    <source>
        <strain evidence="2 3">081416A</strain>
    </source>
</reference>
<dbReference type="EMBL" id="VTYF01000015">
    <property type="protein sequence ID" value="NOI11230.1"/>
    <property type="molecule type" value="Genomic_DNA"/>
</dbReference>
<dbReference type="AlphaFoldDB" id="A0A7Y4F0T4"/>
<dbReference type="InterPro" id="IPR011090">
    <property type="entry name" value="Integr_conj_element_PFL4709"/>
</dbReference>
<protein>
    <submittedName>
        <fullName evidence="2">DUF1525 domain-containing protein</fullName>
    </submittedName>
</protein>
<gene>
    <name evidence="2" type="ORF">F0254_20555</name>
</gene>
<evidence type="ECO:0000256" key="1">
    <source>
        <dbReference type="SAM" id="SignalP"/>
    </source>
</evidence>
<evidence type="ECO:0000313" key="2">
    <source>
        <dbReference type="EMBL" id="NOI11230.1"/>
    </source>
</evidence>
<name>A0A7Y4F0T4_VIBAL</name>
<sequence length="144" mass="15704">MLRIIGVMLSLVAGPVSASLMIDAYCTSKTCEDIRSESQRLKGVSVGVHELDATLTVSQKWTAAMKKVSPKTEEDGAKYLSEFMNSQEGRSDMQKMSDSAKAIERVVLSGIEKIPAYVCHQKYVVYGGTLHQAAKSCAEIGNQR</sequence>
<keyword evidence="1" id="KW-0732">Signal</keyword>
<evidence type="ECO:0000313" key="3">
    <source>
        <dbReference type="Proteomes" id="UP000532247"/>
    </source>
</evidence>